<dbReference type="Proteomes" id="UP000821865">
    <property type="component" value="Chromosome 6"/>
</dbReference>
<accession>A0ACB8CN32</accession>
<sequence length="78" mass="9053">MLHVWERLQLFTDDYGLCTMEALVTPDAFNRRAVASVFGTLLRLHKRQMVHLKQYRPYGPIVIEVDQEEEGTPPQLSP</sequence>
<reference evidence="1" key="1">
    <citation type="submission" date="2020-05" db="EMBL/GenBank/DDBJ databases">
        <title>Large-scale comparative analyses of tick genomes elucidate their genetic diversity and vector capacities.</title>
        <authorList>
            <person name="Jia N."/>
            <person name="Wang J."/>
            <person name="Shi W."/>
            <person name="Du L."/>
            <person name="Sun Y."/>
            <person name="Zhan W."/>
            <person name="Jiang J."/>
            <person name="Wang Q."/>
            <person name="Zhang B."/>
            <person name="Ji P."/>
            <person name="Sakyi L.B."/>
            <person name="Cui X."/>
            <person name="Yuan T."/>
            <person name="Jiang B."/>
            <person name="Yang W."/>
            <person name="Lam T.T.-Y."/>
            <person name="Chang Q."/>
            <person name="Ding S."/>
            <person name="Wang X."/>
            <person name="Zhu J."/>
            <person name="Ruan X."/>
            <person name="Zhao L."/>
            <person name="Wei J."/>
            <person name="Que T."/>
            <person name="Du C."/>
            <person name="Cheng J."/>
            <person name="Dai P."/>
            <person name="Han X."/>
            <person name="Huang E."/>
            <person name="Gao Y."/>
            <person name="Liu J."/>
            <person name="Shao H."/>
            <person name="Ye R."/>
            <person name="Li L."/>
            <person name="Wei W."/>
            <person name="Wang X."/>
            <person name="Wang C."/>
            <person name="Yang T."/>
            <person name="Huo Q."/>
            <person name="Li W."/>
            <person name="Guo W."/>
            <person name="Chen H."/>
            <person name="Zhou L."/>
            <person name="Ni X."/>
            <person name="Tian J."/>
            <person name="Zhou Y."/>
            <person name="Sheng Y."/>
            <person name="Liu T."/>
            <person name="Pan Y."/>
            <person name="Xia L."/>
            <person name="Li J."/>
            <person name="Zhao F."/>
            <person name="Cao W."/>
        </authorList>
    </citation>
    <scope>NUCLEOTIDE SEQUENCE</scope>
    <source>
        <strain evidence="1">Dsil-2018</strain>
    </source>
</reference>
<name>A0ACB8CN32_DERSI</name>
<dbReference type="EMBL" id="CM023475">
    <property type="protein sequence ID" value="KAH7946297.1"/>
    <property type="molecule type" value="Genomic_DNA"/>
</dbReference>
<gene>
    <name evidence="1" type="ORF">HPB49_022832</name>
</gene>
<keyword evidence="2" id="KW-1185">Reference proteome</keyword>
<proteinExistence type="predicted"/>
<protein>
    <submittedName>
        <fullName evidence="1">Uncharacterized protein</fullName>
    </submittedName>
</protein>
<evidence type="ECO:0000313" key="2">
    <source>
        <dbReference type="Proteomes" id="UP000821865"/>
    </source>
</evidence>
<organism evidence="1 2">
    <name type="scientific">Dermacentor silvarum</name>
    <name type="common">Tick</name>
    <dbReference type="NCBI Taxonomy" id="543639"/>
    <lineage>
        <taxon>Eukaryota</taxon>
        <taxon>Metazoa</taxon>
        <taxon>Ecdysozoa</taxon>
        <taxon>Arthropoda</taxon>
        <taxon>Chelicerata</taxon>
        <taxon>Arachnida</taxon>
        <taxon>Acari</taxon>
        <taxon>Parasitiformes</taxon>
        <taxon>Ixodida</taxon>
        <taxon>Ixodoidea</taxon>
        <taxon>Ixodidae</taxon>
        <taxon>Rhipicephalinae</taxon>
        <taxon>Dermacentor</taxon>
    </lineage>
</organism>
<evidence type="ECO:0000313" key="1">
    <source>
        <dbReference type="EMBL" id="KAH7946297.1"/>
    </source>
</evidence>
<comment type="caution">
    <text evidence="1">The sequence shown here is derived from an EMBL/GenBank/DDBJ whole genome shotgun (WGS) entry which is preliminary data.</text>
</comment>